<dbReference type="GO" id="GO:0030170">
    <property type="term" value="F:pyridoxal phosphate binding"/>
    <property type="evidence" value="ECO:0007669"/>
    <property type="project" value="InterPro"/>
</dbReference>
<evidence type="ECO:0008006" key="7">
    <source>
        <dbReference type="Google" id="ProtNLM"/>
    </source>
</evidence>
<dbReference type="OrthoDB" id="10261433at2759"/>
<evidence type="ECO:0000256" key="3">
    <source>
        <dbReference type="ARBA" id="ARBA00022898"/>
    </source>
</evidence>
<dbReference type="PROSITE" id="PS00600">
    <property type="entry name" value="AA_TRANSFER_CLASS_3"/>
    <property type="match status" value="1"/>
</dbReference>
<dbReference type="InterPro" id="IPR049704">
    <property type="entry name" value="Aminotrans_3_PPA_site"/>
</dbReference>
<dbReference type="PANTHER" id="PTHR43713:SF3">
    <property type="entry name" value="GLUTAMATE-1-SEMIALDEHYDE 2,1-AMINOMUTASE 1, CHLOROPLASTIC-RELATED"/>
    <property type="match status" value="1"/>
</dbReference>
<dbReference type="Pfam" id="PF00202">
    <property type="entry name" value="Aminotran_3"/>
    <property type="match status" value="1"/>
</dbReference>
<dbReference type="Proteomes" id="UP000887568">
    <property type="component" value="Unplaced"/>
</dbReference>
<dbReference type="InterPro" id="IPR015421">
    <property type="entry name" value="PyrdxlP-dep_Trfase_major"/>
</dbReference>
<name>A0A914A5L8_PATMI</name>
<evidence type="ECO:0000313" key="6">
    <source>
        <dbReference type="Proteomes" id="UP000887568"/>
    </source>
</evidence>
<dbReference type="CDD" id="cd00610">
    <property type="entry name" value="OAT_like"/>
    <property type="match status" value="1"/>
</dbReference>
<protein>
    <recommendedName>
        <fullName evidence="7">Aspartate aminotransferase family protein</fullName>
    </recommendedName>
</protein>
<evidence type="ECO:0000256" key="4">
    <source>
        <dbReference type="RuleBase" id="RU003560"/>
    </source>
</evidence>
<dbReference type="OMA" id="RDICDAN"/>
<evidence type="ECO:0000256" key="1">
    <source>
        <dbReference type="ARBA" id="ARBA00001933"/>
    </source>
</evidence>
<dbReference type="GO" id="GO:0008483">
    <property type="term" value="F:transaminase activity"/>
    <property type="evidence" value="ECO:0007669"/>
    <property type="project" value="InterPro"/>
</dbReference>
<dbReference type="GeneID" id="119730284"/>
<sequence length="467" mass="51829">MGLVSCLRSRCLGLGPRMSNNVRSWCRRYGQDLIKRHQTTDAERALTAFPAGSNGEFNLPKDLTTVLTRGKDYEVWDTTGKRYLDFSMGWGSVLVGHARGEVLEAVTRQAAKGSNFAYINDQELQLAEEIIKLSPAVEQLRFCASGTEATMYCERLARAFTDRTKVLKFEGAYHGGNDIGVTSLFPHRLREYPEPDPTSAGISQSVDNHVLVSPYNDLHQAEMFIDRYADDLAAVIMEPFHRCTSPKPGFLEGIRAVTQRNGVLLIFDEVVTGFRLAYGGAQEYYGVVPDLVAYGKALGGGYPIGVFGGREDIMGLVSEDRMGSDSRYVWTASSLGGNPISCSAALAALSIYRQKGSYEHLHSIGKYLRAGMAKCLADVNLPGHVIGDGPLAQILHCETLVHDYRQQKLQENAEQRRAVMIGLFRRGVFLNPMGTKFYLSLKHTEEACDQFLQRLEDALLEYKGQRT</sequence>
<evidence type="ECO:0000313" key="5">
    <source>
        <dbReference type="EnsemblMetazoa" id="XP_038059025.1"/>
    </source>
</evidence>
<organism evidence="5 6">
    <name type="scientific">Patiria miniata</name>
    <name type="common">Bat star</name>
    <name type="synonym">Asterina miniata</name>
    <dbReference type="NCBI Taxonomy" id="46514"/>
    <lineage>
        <taxon>Eukaryota</taxon>
        <taxon>Metazoa</taxon>
        <taxon>Echinodermata</taxon>
        <taxon>Eleutherozoa</taxon>
        <taxon>Asterozoa</taxon>
        <taxon>Asteroidea</taxon>
        <taxon>Valvatacea</taxon>
        <taxon>Valvatida</taxon>
        <taxon>Asterinidae</taxon>
        <taxon>Patiria</taxon>
    </lineage>
</organism>
<dbReference type="InterPro" id="IPR005814">
    <property type="entry name" value="Aminotrans_3"/>
</dbReference>
<dbReference type="SUPFAM" id="SSF53383">
    <property type="entry name" value="PLP-dependent transferases"/>
    <property type="match status" value="1"/>
</dbReference>
<reference evidence="5" key="1">
    <citation type="submission" date="2022-11" db="UniProtKB">
        <authorList>
            <consortium name="EnsemblMetazoa"/>
        </authorList>
    </citation>
    <scope>IDENTIFICATION</scope>
</reference>
<evidence type="ECO:0000256" key="2">
    <source>
        <dbReference type="ARBA" id="ARBA00008954"/>
    </source>
</evidence>
<dbReference type="AlphaFoldDB" id="A0A914A5L8"/>
<dbReference type="Gene3D" id="3.40.640.10">
    <property type="entry name" value="Type I PLP-dependent aspartate aminotransferase-like (Major domain)"/>
    <property type="match status" value="1"/>
</dbReference>
<comment type="similarity">
    <text evidence="2 4">Belongs to the class-III pyridoxal-phosphate-dependent aminotransferase family.</text>
</comment>
<keyword evidence="3 4" id="KW-0663">Pyridoxal phosphate</keyword>
<comment type="cofactor">
    <cofactor evidence="1">
        <name>pyridoxal 5'-phosphate</name>
        <dbReference type="ChEBI" id="CHEBI:597326"/>
    </cofactor>
</comment>
<proteinExistence type="inferred from homology"/>
<dbReference type="RefSeq" id="XP_038059025.1">
    <property type="nucleotide sequence ID" value="XM_038203097.1"/>
</dbReference>
<accession>A0A914A5L8</accession>
<dbReference type="PANTHER" id="PTHR43713">
    <property type="entry name" value="GLUTAMATE-1-SEMIALDEHYDE 2,1-AMINOMUTASE"/>
    <property type="match status" value="1"/>
</dbReference>
<keyword evidence="6" id="KW-1185">Reference proteome</keyword>
<dbReference type="InterPro" id="IPR015422">
    <property type="entry name" value="PyrdxlP-dep_Trfase_small"/>
</dbReference>
<dbReference type="EnsemblMetazoa" id="XM_038203097.1">
    <property type="protein sequence ID" value="XP_038059025.1"/>
    <property type="gene ID" value="LOC119730284"/>
</dbReference>
<dbReference type="InterPro" id="IPR015424">
    <property type="entry name" value="PyrdxlP-dep_Trfase"/>
</dbReference>
<dbReference type="Gene3D" id="3.90.1150.10">
    <property type="entry name" value="Aspartate Aminotransferase, domain 1"/>
    <property type="match status" value="1"/>
</dbReference>